<organism evidence="1 2">
    <name type="scientific">Arthrobacter jiangjiafuii</name>
    <dbReference type="NCBI Taxonomy" id="2817475"/>
    <lineage>
        <taxon>Bacteria</taxon>
        <taxon>Bacillati</taxon>
        <taxon>Actinomycetota</taxon>
        <taxon>Actinomycetes</taxon>
        <taxon>Micrococcales</taxon>
        <taxon>Micrococcaceae</taxon>
        <taxon>Arthrobacter</taxon>
    </lineage>
</organism>
<dbReference type="RefSeq" id="WP_210231507.1">
    <property type="nucleotide sequence ID" value="NZ_CP076022.1"/>
</dbReference>
<sequence length="73" mass="8284">MKLSTIWSTPAMALTERLNRTAEWAAQVAAARIPKRVRYWVFIQVGSKAMLPNEVVPEVRFMDLLKRAEGGPK</sequence>
<dbReference type="KEGG" id="ajg:KKR91_01205"/>
<gene>
    <name evidence="1" type="ORF">KKR91_01205</name>
</gene>
<reference evidence="1 2" key="1">
    <citation type="submission" date="2021-05" db="EMBL/GenBank/DDBJ databases">
        <title>Novel species in genus Arthrobacter.</title>
        <authorList>
            <person name="Zhang G."/>
        </authorList>
    </citation>
    <scope>NUCLEOTIDE SEQUENCE [LARGE SCALE GENOMIC DNA]</scope>
    <source>
        <strain evidence="2">zg-ZUI227</strain>
    </source>
</reference>
<dbReference type="AlphaFoldDB" id="A0A975M6F3"/>
<name>A0A975M6F3_9MICC</name>
<dbReference type="Proteomes" id="UP000676885">
    <property type="component" value="Chromosome"/>
</dbReference>
<accession>A0A975M6F3</accession>
<evidence type="ECO:0000313" key="1">
    <source>
        <dbReference type="EMBL" id="QWC10301.1"/>
    </source>
</evidence>
<keyword evidence="2" id="KW-1185">Reference proteome</keyword>
<protein>
    <submittedName>
        <fullName evidence="1">Uncharacterized protein</fullName>
    </submittedName>
</protein>
<dbReference type="EMBL" id="CP076022">
    <property type="protein sequence ID" value="QWC10301.1"/>
    <property type="molecule type" value="Genomic_DNA"/>
</dbReference>
<evidence type="ECO:0000313" key="2">
    <source>
        <dbReference type="Proteomes" id="UP000676885"/>
    </source>
</evidence>
<proteinExistence type="predicted"/>